<accession>A0ABS0EAF7</accession>
<dbReference type="Pfam" id="PF12796">
    <property type="entry name" value="Ank_2"/>
    <property type="match status" value="1"/>
</dbReference>
<keyword evidence="2 3" id="KW-0040">ANK repeat</keyword>
<sequence length="81" mass="8899">MNYAASRGEVKIVKKLIGLGVDVNSQGDQGYTPLQEAASKGYIDVVKLLVDHGADLDLKMNSEKTPQNLPNQKVRLRFLNS</sequence>
<evidence type="ECO:0000256" key="2">
    <source>
        <dbReference type="ARBA" id="ARBA00023043"/>
    </source>
</evidence>
<keyword evidence="5" id="KW-1185">Reference proteome</keyword>
<evidence type="ECO:0000256" key="3">
    <source>
        <dbReference type="PROSITE-ProRule" id="PRU00023"/>
    </source>
</evidence>
<name>A0ABS0EAF7_9GAMM</name>
<dbReference type="InterPro" id="IPR036770">
    <property type="entry name" value="Ankyrin_rpt-contain_sf"/>
</dbReference>
<dbReference type="EMBL" id="JADOBI010000010">
    <property type="protein sequence ID" value="MBF7981739.1"/>
    <property type="molecule type" value="Genomic_DNA"/>
</dbReference>
<protein>
    <submittedName>
        <fullName evidence="4">Ankyrin repeat domain-containing protein</fullName>
    </submittedName>
</protein>
<dbReference type="PROSITE" id="PS50088">
    <property type="entry name" value="ANK_REPEAT"/>
    <property type="match status" value="2"/>
</dbReference>
<dbReference type="Proteomes" id="UP000636811">
    <property type="component" value="Unassembled WGS sequence"/>
</dbReference>
<feature type="repeat" description="ANK" evidence="3">
    <location>
        <begin position="29"/>
        <end position="61"/>
    </location>
</feature>
<dbReference type="PROSITE" id="PS50297">
    <property type="entry name" value="ANK_REP_REGION"/>
    <property type="match status" value="1"/>
</dbReference>
<gene>
    <name evidence="4" type="ORF">IV433_20205</name>
</gene>
<dbReference type="Gene3D" id="1.25.40.20">
    <property type="entry name" value="Ankyrin repeat-containing domain"/>
    <property type="match status" value="1"/>
</dbReference>
<keyword evidence="1" id="KW-0677">Repeat</keyword>
<dbReference type="SMART" id="SM00248">
    <property type="entry name" value="ANK"/>
    <property type="match status" value="2"/>
</dbReference>
<proteinExistence type="predicted"/>
<dbReference type="PANTHER" id="PTHR24171:SF9">
    <property type="entry name" value="ANKYRIN REPEAT DOMAIN-CONTAINING PROTEIN 39"/>
    <property type="match status" value="1"/>
</dbReference>
<organism evidence="4 5">
    <name type="scientific">Rahnella laticis</name>
    <dbReference type="NCBI Taxonomy" id="2787622"/>
    <lineage>
        <taxon>Bacteria</taxon>
        <taxon>Pseudomonadati</taxon>
        <taxon>Pseudomonadota</taxon>
        <taxon>Gammaproteobacteria</taxon>
        <taxon>Enterobacterales</taxon>
        <taxon>Yersiniaceae</taxon>
        <taxon>Rahnella</taxon>
    </lineage>
</organism>
<feature type="repeat" description="ANK" evidence="3">
    <location>
        <begin position="1"/>
        <end position="28"/>
    </location>
</feature>
<evidence type="ECO:0000256" key="1">
    <source>
        <dbReference type="ARBA" id="ARBA00022737"/>
    </source>
</evidence>
<evidence type="ECO:0000313" key="5">
    <source>
        <dbReference type="Proteomes" id="UP000636811"/>
    </source>
</evidence>
<dbReference type="PANTHER" id="PTHR24171">
    <property type="entry name" value="ANKYRIN REPEAT DOMAIN-CONTAINING PROTEIN 39-RELATED"/>
    <property type="match status" value="1"/>
</dbReference>
<evidence type="ECO:0000313" key="4">
    <source>
        <dbReference type="EMBL" id="MBF7981739.1"/>
    </source>
</evidence>
<dbReference type="SUPFAM" id="SSF48403">
    <property type="entry name" value="Ankyrin repeat"/>
    <property type="match status" value="1"/>
</dbReference>
<dbReference type="InterPro" id="IPR002110">
    <property type="entry name" value="Ankyrin_rpt"/>
</dbReference>
<comment type="caution">
    <text evidence="4">The sequence shown here is derived from an EMBL/GenBank/DDBJ whole genome shotgun (WGS) entry which is preliminary data.</text>
</comment>
<reference evidence="4 5" key="1">
    <citation type="submission" date="2020-11" db="EMBL/GenBank/DDBJ databases">
        <title>Taxonomic investigation of Rahnella strains.</title>
        <authorList>
            <person name="Lee S.D."/>
        </authorList>
    </citation>
    <scope>NUCLEOTIDE SEQUENCE [LARGE SCALE GENOMIC DNA]</scope>
    <source>
        <strain evidence="4 5">SAP-17</strain>
    </source>
</reference>